<sequence length="206" mass="24186">MTDYPDIAARFARDTADHRMTVLHDDGLYRHLRFAPLDNSLYWWDLLTWPYNLIVNGSHDSFHFCRFGPDTEDMLVFFRSGIWRDGSQHINPGYWGEKVRAGEFKSWSEPKFRAWVTEEAAALEARYPGTVEAVGRQILHSDEHSTEYEETARFACNQFRFGEVTLRFPDNWDLSFEDFDWRYLWQCHATVAGIAQYDAARKQVAA</sequence>
<keyword evidence="2" id="KW-1185">Reference proteome</keyword>
<comment type="caution">
    <text evidence="1">The sequence shown here is derived from an EMBL/GenBank/DDBJ whole genome shotgun (WGS) entry which is preliminary data.</text>
</comment>
<reference evidence="1 2" key="1">
    <citation type="submission" date="2020-08" db="EMBL/GenBank/DDBJ databases">
        <title>Genomic Encyclopedia of Type Strains, Phase IV (KMG-IV): sequencing the most valuable type-strain genomes for metagenomic binning, comparative biology and taxonomic classification.</title>
        <authorList>
            <person name="Goeker M."/>
        </authorList>
    </citation>
    <scope>NUCLEOTIDE SEQUENCE [LARGE SCALE GENOMIC DNA]</scope>
    <source>
        <strain evidence="1 2">DSM 40141</strain>
    </source>
</reference>
<dbReference type="Proteomes" id="UP000540423">
    <property type="component" value="Unassembled WGS sequence"/>
</dbReference>
<dbReference type="AlphaFoldDB" id="A0A7X0HP18"/>
<name>A0A7X0HP18_9ACTN</name>
<organism evidence="1 2">
    <name type="scientific">Streptomyces candidus</name>
    <dbReference type="NCBI Taxonomy" id="67283"/>
    <lineage>
        <taxon>Bacteria</taxon>
        <taxon>Bacillati</taxon>
        <taxon>Actinomycetota</taxon>
        <taxon>Actinomycetes</taxon>
        <taxon>Kitasatosporales</taxon>
        <taxon>Streptomycetaceae</taxon>
        <taxon>Streptomyces</taxon>
    </lineage>
</organism>
<evidence type="ECO:0000313" key="2">
    <source>
        <dbReference type="Proteomes" id="UP000540423"/>
    </source>
</evidence>
<accession>A0A7X0HP18</accession>
<dbReference type="EMBL" id="JACHEM010000031">
    <property type="protein sequence ID" value="MBB6439897.1"/>
    <property type="molecule type" value="Genomic_DNA"/>
</dbReference>
<proteinExistence type="predicted"/>
<protein>
    <submittedName>
        <fullName evidence="1">Uncharacterized protein</fullName>
    </submittedName>
</protein>
<gene>
    <name evidence="1" type="ORF">HNQ79_006409</name>
</gene>
<dbReference type="RefSeq" id="WP_185036384.1">
    <property type="nucleotide sequence ID" value="NZ_BNBN01000047.1"/>
</dbReference>
<evidence type="ECO:0000313" key="1">
    <source>
        <dbReference type="EMBL" id="MBB6439897.1"/>
    </source>
</evidence>